<organism evidence="2 3">
    <name type="scientific">Pleuronectes platessa</name>
    <name type="common">European plaice</name>
    <dbReference type="NCBI Taxonomy" id="8262"/>
    <lineage>
        <taxon>Eukaryota</taxon>
        <taxon>Metazoa</taxon>
        <taxon>Chordata</taxon>
        <taxon>Craniata</taxon>
        <taxon>Vertebrata</taxon>
        <taxon>Euteleostomi</taxon>
        <taxon>Actinopterygii</taxon>
        <taxon>Neopterygii</taxon>
        <taxon>Teleostei</taxon>
        <taxon>Neoteleostei</taxon>
        <taxon>Acanthomorphata</taxon>
        <taxon>Carangaria</taxon>
        <taxon>Pleuronectiformes</taxon>
        <taxon>Pleuronectoidei</taxon>
        <taxon>Pleuronectidae</taxon>
        <taxon>Pleuronectes</taxon>
    </lineage>
</organism>
<keyword evidence="3" id="KW-1185">Reference proteome</keyword>
<dbReference type="EMBL" id="CADEAL010001593">
    <property type="protein sequence ID" value="CAB1433777.1"/>
    <property type="molecule type" value="Genomic_DNA"/>
</dbReference>
<sequence>MAKGSALGCGFGEGHPQQKPLPPAACSTGPSHIQFRLGPSQNQSLLRAGGPQLMSLALQRPHGASSSPFSSAGGSRLTSRVFRRRRSSHPRWLQSLLQCLLCAGGCRLTSPVFRRRRSSRSQLQSLLLSPRRRVLAVAILVPASEVPAVPAPVPTPVPVPRPGLRSELLPSAPDRSSGWPPEDLPCLAPDRPPGRPPEPQNSVPERPRLRPPDPQNSVPERPRRRPPEPQDSVPERLRKILSTSRIPSSSSSLPARFGFGAVWYPALEEGSVTV</sequence>
<feature type="compositionally biased region" description="Pro residues" evidence="1">
    <location>
        <begin position="190"/>
        <end position="199"/>
    </location>
</feature>
<feature type="compositionally biased region" description="Basic and acidic residues" evidence="1">
    <location>
        <begin position="225"/>
        <end position="238"/>
    </location>
</feature>
<reference evidence="2" key="1">
    <citation type="submission" date="2020-03" db="EMBL/GenBank/DDBJ databases">
        <authorList>
            <person name="Weist P."/>
        </authorList>
    </citation>
    <scope>NUCLEOTIDE SEQUENCE</scope>
</reference>
<gene>
    <name evidence="2" type="ORF">PLEPLA_LOCUS21868</name>
</gene>
<dbReference type="Proteomes" id="UP001153269">
    <property type="component" value="Unassembled WGS sequence"/>
</dbReference>
<accession>A0A9N7UNP9</accession>
<feature type="compositionally biased region" description="Low complexity" evidence="1">
    <location>
        <begin position="63"/>
        <end position="80"/>
    </location>
</feature>
<protein>
    <submittedName>
        <fullName evidence="2">Uncharacterized protein</fullName>
    </submittedName>
</protein>
<dbReference type="AlphaFoldDB" id="A0A9N7UNP9"/>
<feature type="region of interest" description="Disordered" evidence="1">
    <location>
        <begin position="59"/>
        <end position="81"/>
    </location>
</feature>
<proteinExistence type="predicted"/>
<name>A0A9N7UNP9_PLEPL</name>
<evidence type="ECO:0000313" key="3">
    <source>
        <dbReference type="Proteomes" id="UP001153269"/>
    </source>
</evidence>
<feature type="region of interest" description="Disordered" evidence="1">
    <location>
        <begin position="1"/>
        <end position="31"/>
    </location>
</feature>
<feature type="region of interest" description="Disordered" evidence="1">
    <location>
        <begin position="148"/>
        <end position="255"/>
    </location>
</feature>
<comment type="caution">
    <text evidence="2">The sequence shown here is derived from an EMBL/GenBank/DDBJ whole genome shotgun (WGS) entry which is preliminary data.</text>
</comment>
<evidence type="ECO:0000256" key="1">
    <source>
        <dbReference type="SAM" id="MobiDB-lite"/>
    </source>
</evidence>
<feature type="compositionally biased region" description="Pro residues" evidence="1">
    <location>
        <begin position="149"/>
        <end position="161"/>
    </location>
</feature>
<evidence type="ECO:0000313" key="2">
    <source>
        <dbReference type="EMBL" id="CAB1433777.1"/>
    </source>
</evidence>
<feature type="compositionally biased region" description="Low complexity" evidence="1">
    <location>
        <begin position="240"/>
        <end position="254"/>
    </location>
</feature>